<gene>
    <name evidence="3" type="primary">nlhH</name>
    <name evidence="3" type="ORF">ASD8599_02919</name>
</gene>
<reference evidence="3 4" key="1">
    <citation type="submission" date="2018-03" db="EMBL/GenBank/DDBJ databases">
        <authorList>
            <person name="Keele B.F."/>
        </authorList>
    </citation>
    <scope>NUCLEOTIDE SEQUENCE [LARGE SCALE GENOMIC DNA]</scope>
    <source>
        <strain evidence="3 4">CECT 8599</strain>
    </source>
</reference>
<accession>A0A2R8BGB4</accession>
<feature type="domain" description="Alpha/beta hydrolase fold-3" evidence="2">
    <location>
        <begin position="80"/>
        <end position="279"/>
    </location>
</feature>
<sequence>MMQDYQAILDDEIWAFLDKTAQFYPPDAVDLTVQEQRAVYDRMCVAFDFGRPDGLRVSDVPFGGVPCRIYESTEDSAATVFFCHGGGFVVGGLDSHDSVCADMCTRTGFKVVAVDYRMSPEHPHPDDFNDAWAAFEAVAASTDGPIVLCGDSAGGNLVAAVAHHARGRIDGRITGQLLIYPGLGGDMTKGSYIEHPEAPGLTTKDMAFYSAIRAGGADKTGDATWAPLHDSDFSGLPATVVLTAQYDPLSSDGAAYRDAVTTHGGKAVWLEEHGLVHGHLRARRMSTKAALSFDRSIASLKALSLGQLPRL</sequence>
<dbReference type="RefSeq" id="WP_219928858.1">
    <property type="nucleotide sequence ID" value="NZ_OMOR01000001.1"/>
</dbReference>
<evidence type="ECO:0000256" key="1">
    <source>
        <dbReference type="ARBA" id="ARBA00022801"/>
    </source>
</evidence>
<protein>
    <submittedName>
        <fullName evidence="3">Carboxylesterase NlhH</fullName>
        <ecNumber evidence="3">3.1.1.1</ecNumber>
    </submittedName>
</protein>
<dbReference type="InterPro" id="IPR029058">
    <property type="entry name" value="AB_hydrolase_fold"/>
</dbReference>
<evidence type="ECO:0000313" key="3">
    <source>
        <dbReference type="EMBL" id="SPH22173.1"/>
    </source>
</evidence>
<dbReference type="Proteomes" id="UP000244880">
    <property type="component" value="Unassembled WGS sequence"/>
</dbReference>
<dbReference type="InterPro" id="IPR050300">
    <property type="entry name" value="GDXG_lipolytic_enzyme"/>
</dbReference>
<dbReference type="AlphaFoldDB" id="A0A2R8BGB4"/>
<name>A0A2R8BGB4_9RHOB</name>
<dbReference type="InterPro" id="IPR013094">
    <property type="entry name" value="AB_hydrolase_3"/>
</dbReference>
<dbReference type="Gene3D" id="3.40.50.1820">
    <property type="entry name" value="alpha/beta hydrolase"/>
    <property type="match status" value="1"/>
</dbReference>
<dbReference type="EC" id="3.1.1.1" evidence="3"/>
<dbReference type="SUPFAM" id="SSF53474">
    <property type="entry name" value="alpha/beta-Hydrolases"/>
    <property type="match status" value="1"/>
</dbReference>
<organism evidence="3 4">
    <name type="scientific">Ascidiaceihabitans donghaensis</name>
    <dbReference type="NCBI Taxonomy" id="1510460"/>
    <lineage>
        <taxon>Bacteria</taxon>
        <taxon>Pseudomonadati</taxon>
        <taxon>Pseudomonadota</taxon>
        <taxon>Alphaproteobacteria</taxon>
        <taxon>Rhodobacterales</taxon>
        <taxon>Paracoccaceae</taxon>
        <taxon>Ascidiaceihabitans</taxon>
    </lineage>
</organism>
<proteinExistence type="predicted"/>
<keyword evidence="4" id="KW-1185">Reference proteome</keyword>
<keyword evidence="1 3" id="KW-0378">Hydrolase</keyword>
<dbReference type="PANTHER" id="PTHR48081">
    <property type="entry name" value="AB HYDROLASE SUPERFAMILY PROTEIN C4A8.06C"/>
    <property type="match status" value="1"/>
</dbReference>
<evidence type="ECO:0000313" key="4">
    <source>
        <dbReference type="Proteomes" id="UP000244880"/>
    </source>
</evidence>
<dbReference type="PANTHER" id="PTHR48081:SF8">
    <property type="entry name" value="ALPHA_BETA HYDROLASE FOLD-3 DOMAIN-CONTAINING PROTEIN-RELATED"/>
    <property type="match status" value="1"/>
</dbReference>
<dbReference type="Pfam" id="PF07859">
    <property type="entry name" value="Abhydrolase_3"/>
    <property type="match status" value="1"/>
</dbReference>
<evidence type="ECO:0000259" key="2">
    <source>
        <dbReference type="Pfam" id="PF07859"/>
    </source>
</evidence>
<dbReference type="GO" id="GO:0106435">
    <property type="term" value="F:carboxylesterase activity"/>
    <property type="evidence" value="ECO:0007669"/>
    <property type="project" value="UniProtKB-EC"/>
</dbReference>
<dbReference type="EMBL" id="OMOR01000001">
    <property type="protein sequence ID" value="SPH22173.1"/>
    <property type="molecule type" value="Genomic_DNA"/>
</dbReference>